<dbReference type="EMBL" id="JAJAGO010000017">
    <property type="protein sequence ID" value="MCT2594034.1"/>
    <property type="molecule type" value="Genomic_DNA"/>
</dbReference>
<keyword evidence="2" id="KW-1003">Cell membrane</keyword>
<proteinExistence type="predicted"/>
<keyword evidence="5 7" id="KW-0472">Membrane</keyword>
<feature type="transmembrane region" description="Helical" evidence="7">
    <location>
        <begin position="263"/>
        <end position="285"/>
    </location>
</feature>
<evidence type="ECO:0000256" key="3">
    <source>
        <dbReference type="ARBA" id="ARBA00022692"/>
    </source>
</evidence>
<comment type="caution">
    <text evidence="8">The sequence shown here is derived from an EMBL/GenBank/DDBJ whole genome shotgun (WGS) entry which is preliminary data.</text>
</comment>
<dbReference type="PANTHER" id="PTHR23513">
    <property type="entry name" value="INTEGRAL MEMBRANE EFFLUX PROTEIN-RELATED"/>
    <property type="match status" value="1"/>
</dbReference>
<name>A0ABT2K334_9ACTN</name>
<protein>
    <submittedName>
        <fullName evidence="8">MFS transporter</fullName>
    </submittedName>
</protein>
<keyword evidence="9" id="KW-1185">Reference proteome</keyword>
<feature type="transmembrane region" description="Helical" evidence="7">
    <location>
        <begin position="72"/>
        <end position="92"/>
    </location>
</feature>
<organism evidence="8 9">
    <name type="scientific">Streptomyces gossypii</name>
    <dbReference type="NCBI Taxonomy" id="2883101"/>
    <lineage>
        <taxon>Bacteria</taxon>
        <taxon>Bacillati</taxon>
        <taxon>Actinomycetota</taxon>
        <taxon>Actinomycetes</taxon>
        <taxon>Kitasatosporales</taxon>
        <taxon>Streptomycetaceae</taxon>
        <taxon>Streptomyces</taxon>
    </lineage>
</organism>
<feature type="compositionally biased region" description="Basic and acidic residues" evidence="6">
    <location>
        <begin position="437"/>
        <end position="446"/>
    </location>
</feature>
<feature type="transmembrane region" description="Helical" evidence="7">
    <location>
        <begin position="161"/>
        <end position="187"/>
    </location>
</feature>
<feature type="transmembrane region" description="Helical" evidence="7">
    <location>
        <begin position="385"/>
        <end position="405"/>
    </location>
</feature>
<dbReference type="Gene3D" id="1.20.1250.20">
    <property type="entry name" value="MFS general substrate transporter like domains"/>
    <property type="match status" value="1"/>
</dbReference>
<sequence length="446" mass="44278">MKKRYAFWSYAAGAAVARTGDEMSGPALLLAGLAATGSAASASTLLAGLTAAAAVGGPVFGVLLDRSAAPGRLLAGALGLYAAALAVILVGLGRLPLGVTALLAVSAGLLGPALSGGWTSQLPRVVTPDEVDLSGHRTPGLPRANAIDAMTFHLAGLAGPALAGAVAACAGASAGLAVASALICLALPAAWVLPAARTPADGGPRVRRAPRATSAAADLAAGFRVLRRSVPLARATVTSVISCAAGGMLAVCAPLLGERVLGAAGHGTALLAGVAGAALAANALLARHPGLLRPDTLVWCSVLVLAAALMLAATVRPVPLACAVVLAGIGEGLLLAALFAVRYREVPARLRGQIFTTGASLKITGFACGAGVAGSVTAWSLPGTLLIAAGLQVLAALAFGWISWVPGQRGEMPGEPCRTNSSDISLRHRNSSTKDQSTIREGRYDR</sequence>
<gene>
    <name evidence="8" type="ORF">LHJ74_29690</name>
</gene>
<evidence type="ECO:0000256" key="1">
    <source>
        <dbReference type="ARBA" id="ARBA00004651"/>
    </source>
</evidence>
<dbReference type="SUPFAM" id="SSF103473">
    <property type="entry name" value="MFS general substrate transporter"/>
    <property type="match status" value="1"/>
</dbReference>
<dbReference type="InterPro" id="IPR011701">
    <property type="entry name" value="MFS"/>
</dbReference>
<comment type="subcellular location">
    <subcellularLocation>
        <location evidence="1">Cell membrane</location>
        <topology evidence="1">Multi-pass membrane protein</topology>
    </subcellularLocation>
</comment>
<dbReference type="RefSeq" id="WP_260221333.1">
    <property type="nucleotide sequence ID" value="NZ_JAJAGO010000017.1"/>
</dbReference>
<evidence type="ECO:0000256" key="7">
    <source>
        <dbReference type="SAM" id="Phobius"/>
    </source>
</evidence>
<feature type="transmembrane region" description="Helical" evidence="7">
    <location>
        <begin position="321"/>
        <end position="341"/>
    </location>
</feature>
<evidence type="ECO:0000313" key="8">
    <source>
        <dbReference type="EMBL" id="MCT2594034.1"/>
    </source>
</evidence>
<dbReference type="Proteomes" id="UP001156389">
    <property type="component" value="Unassembled WGS sequence"/>
</dbReference>
<evidence type="ECO:0000256" key="4">
    <source>
        <dbReference type="ARBA" id="ARBA00022989"/>
    </source>
</evidence>
<feature type="transmembrane region" description="Helical" evidence="7">
    <location>
        <begin position="99"/>
        <end position="118"/>
    </location>
</feature>
<reference evidence="8 9" key="1">
    <citation type="submission" date="2021-10" db="EMBL/GenBank/DDBJ databases">
        <title>Streptomyces gossypii sp. nov., isolated from soil collected from cotton field.</title>
        <authorList>
            <person name="Ge X."/>
            <person name="Chen X."/>
            <person name="Liu W."/>
        </authorList>
    </citation>
    <scope>NUCLEOTIDE SEQUENCE [LARGE SCALE GENOMIC DNA]</scope>
    <source>
        <strain evidence="8 9">N2-109</strain>
    </source>
</reference>
<dbReference type="Pfam" id="PF07690">
    <property type="entry name" value="MFS_1"/>
    <property type="match status" value="1"/>
</dbReference>
<feature type="transmembrane region" description="Helical" evidence="7">
    <location>
        <begin position="297"/>
        <end position="315"/>
    </location>
</feature>
<evidence type="ECO:0000256" key="5">
    <source>
        <dbReference type="ARBA" id="ARBA00023136"/>
    </source>
</evidence>
<feature type="transmembrane region" description="Helical" evidence="7">
    <location>
        <begin position="361"/>
        <end position="379"/>
    </location>
</feature>
<keyword evidence="3 7" id="KW-0812">Transmembrane</keyword>
<evidence type="ECO:0000256" key="6">
    <source>
        <dbReference type="SAM" id="MobiDB-lite"/>
    </source>
</evidence>
<accession>A0ABT2K334</accession>
<evidence type="ECO:0000256" key="2">
    <source>
        <dbReference type="ARBA" id="ARBA00022475"/>
    </source>
</evidence>
<feature type="region of interest" description="Disordered" evidence="6">
    <location>
        <begin position="410"/>
        <end position="446"/>
    </location>
</feature>
<dbReference type="InterPro" id="IPR036259">
    <property type="entry name" value="MFS_trans_sf"/>
</dbReference>
<evidence type="ECO:0000313" key="9">
    <source>
        <dbReference type="Proteomes" id="UP001156389"/>
    </source>
</evidence>
<keyword evidence="4 7" id="KW-1133">Transmembrane helix</keyword>
<dbReference type="PANTHER" id="PTHR23513:SF11">
    <property type="entry name" value="STAPHYLOFERRIN A TRANSPORTER"/>
    <property type="match status" value="1"/>
</dbReference>
<feature type="transmembrane region" description="Helical" evidence="7">
    <location>
        <begin position="232"/>
        <end position="257"/>
    </location>
</feature>